<dbReference type="PRINTS" id="PR00105">
    <property type="entry name" value="C5METTRFRASE"/>
</dbReference>
<dbReference type="EMBL" id="CP021422">
    <property type="protein sequence ID" value="ASB41487.1"/>
    <property type="molecule type" value="Genomic_DNA"/>
</dbReference>
<reference evidence="8" key="1">
    <citation type="submission" date="2017-05" db="EMBL/GenBank/DDBJ databases">
        <title>Improved OligoMM genomes.</title>
        <authorList>
            <person name="Garzetti D."/>
        </authorList>
    </citation>
    <scope>NUCLEOTIDE SEQUENCE [LARGE SCALE GENOMIC DNA]</scope>
    <source>
        <strain evidence="8">KB18</strain>
    </source>
</reference>
<keyword evidence="5" id="KW-0680">Restriction system</keyword>
<dbReference type="Pfam" id="PF00145">
    <property type="entry name" value="DNA_methylase"/>
    <property type="match status" value="1"/>
</dbReference>
<keyword evidence="3 6" id="KW-0808">Transferase</keyword>
<dbReference type="Gene3D" id="3.40.50.150">
    <property type="entry name" value="Vaccinia Virus protein VP39"/>
    <property type="match status" value="1"/>
</dbReference>
<evidence type="ECO:0000256" key="4">
    <source>
        <dbReference type="ARBA" id="ARBA00022691"/>
    </source>
</evidence>
<dbReference type="InterPro" id="IPR050390">
    <property type="entry name" value="C5-Methyltransferase"/>
</dbReference>
<feature type="active site" evidence="6">
    <location>
        <position position="73"/>
    </location>
</feature>
<evidence type="ECO:0000313" key="7">
    <source>
        <dbReference type="EMBL" id="ASB41487.1"/>
    </source>
</evidence>
<evidence type="ECO:0000256" key="6">
    <source>
        <dbReference type="PROSITE-ProRule" id="PRU01016"/>
    </source>
</evidence>
<dbReference type="PANTHER" id="PTHR23068">
    <property type="entry name" value="DNA CYTOSINE-5- -METHYLTRANSFERASE 3-RELATED"/>
    <property type="match status" value="1"/>
</dbReference>
<keyword evidence="8" id="KW-1185">Reference proteome</keyword>
<name>A0ABM6L7I6_9FIRM</name>
<evidence type="ECO:0000313" key="8">
    <source>
        <dbReference type="Proteomes" id="UP000196710"/>
    </source>
</evidence>
<protein>
    <recommendedName>
        <fullName evidence="1">DNA (cytosine-5-)-methyltransferase</fullName>
        <ecNumber evidence="1">2.1.1.37</ecNumber>
    </recommendedName>
</protein>
<dbReference type="InterPro" id="IPR001525">
    <property type="entry name" value="C5_MeTfrase"/>
</dbReference>
<dbReference type="PROSITE" id="PS00094">
    <property type="entry name" value="C5_MTASE_1"/>
    <property type="match status" value="1"/>
</dbReference>
<comment type="similarity">
    <text evidence="6">Belongs to the class I-like SAM-binding methyltransferase superfamily. C5-methyltransferase family.</text>
</comment>
<dbReference type="Proteomes" id="UP000196710">
    <property type="component" value="Chromosome"/>
</dbReference>
<keyword evidence="2 6" id="KW-0489">Methyltransferase</keyword>
<keyword evidence="4 6" id="KW-0949">S-adenosyl-L-methionine</keyword>
<dbReference type="SUPFAM" id="SSF53335">
    <property type="entry name" value="S-adenosyl-L-methionine-dependent methyltransferases"/>
    <property type="match status" value="1"/>
</dbReference>
<accession>A0ABM6L7I6</accession>
<dbReference type="GO" id="GO:0008168">
    <property type="term" value="F:methyltransferase activity"/>
    <property type="evidence" value="ECO:0007669"/>
    <property type="project" value="UniProtKB-KW"/>
</dbReference>
<proteinExistence type="inferred from homology"/>
<gene>
    <name evidence="7" type="ORF">ADH66_12990</name>
</gene>
<dbReference type="InterPro" id="IPR029063">
    <property type="entry name" value="SAM-dependent_MTases_sf"/>
</dbReference>
<organism evidence="7 8">
    <name type="scientific">Acutalibacter muris</name>
    <dbReference type="NCBI Taxonomy" id="1796620"/>
    <lineage>
        <taxon>Bacteria</taxon>
        <taxon>Bacillati</taxon>
        <taxon>Bacillota</taxon>
        <taxon>Clostridia</taxon>
        <taxon>Eubacteriales</taxon>
        <taxon>Acutalibacteraceae</taxon>
        <taxon>Acutalibacter</taxon>
    </lineage>
</organism>
<dbReference type="PANTHER" id="PTHR23068:SF25">
    <property type="entry name" value="DNA (CYTOSINE-5)-METHYLTRANSFERASE DRM2"/>
    <property type="match status" value="1"/>
</dbReference>
<dbReference type="GO" id="GO:0032259">
    <property type="term" value="P:methylation"/>
    <property type="evidence" value="ECO:0007669"/>
    <property type="project" value="UniProtKB-KW"/>
</dbReference>
<evidence type="ECO:0000256" key="5">
    <source>
        <dbReference type="ARBA" id="ARBA00022747"/>
    </source>
</evidence>
<dbReference type="InterPro" id="IPR018117">
    <property type="entry name" value="C5_DNA_meth_AS"/>
</dbReference>
<evidence type="ECO:0000256" key="3">
    <source>
        <dbReference type="ARBA" id="ARBA00022679"/>
    </source>
</evidence>
<sequence length="232" mass="25171">MSLTMGSLFDGIGGFPLAASHVGIKTLWASEIEKFPIQVTMKHFPEMVHVGDITKLNGADLPPVDIVCGGSPCQDLSVASGARDGLQGARSGLFYEMIRVIKELRDADRERGRTVQSVRPRWAVWENVPGSFSSGEPPGEDFRIVLRSFTGIGCGAVSIPRPDSGKWKSAGRILLGDTFSLAWRVLNAQYWGVPQRSSRVYLVADFAGPCAPKVLFDEKGLFRDTAQGGDTE</sequence>
<dbReference type="PROSITE" id="PS51679">
    <property type="entry name" value="SAM_MT_C5"/>
    <property type="match status" value="1"/>
</dbReference>
<dbReference type="EC" id="2.1.1.37" evidence="1"/>
<evidence type="ECO:0000256" key="2">
    <source>
        <dbReference type="ARBA" id="ARBA00022603"/>
    </source>
</evidence>
<evidence type="ECO:0000256" key="1">
    <source>
        <dbReference type="ARBA" id="ARBA00011975"/>
    </source>
</evidence>